<dbReference type="GeneID" id="65095825"/>
<feature type="domain" description="Glycosyl transferase family 1" evidence="2">
    <location>
        <begin position="180"/>
        <end position="341"/>
    </location>
</feature>
<accession>A0A8E7EHQ4</accession>
<dbReference type="Proteomes" id="UP000680656">
    <property type="component" value="Chromosome"/>
</dbReference>
<evidence type="ECO:0000256" key="1">
    <source>
        <dbReference type="ARBA" id="ARBA00022679"/>
    </source>
</evidence>
<keyword evidence="3" id="KW-0328">Glycosyltransferase</keyword>
<sequence length="363" mass="41773">MRVAIFHDYFSTQGGGERVVQELGKIFHADIFTTDIQIPILKSNNFTITSLGSIYSIPCLKQTSAAMRFFRSDFSHEYDLFIFSGNWAQYAAYHNKPSIYYCQDAPVRALYDQFPVYYSHLNTMYKPFFMTWAHFMRYFDQRTVKQVHTIVANSYKVSTRVKQYYNRNSTVIYPPVETTKYLWKKNEKFWISVNRLYPEKQIELQIKIFSRIPDIELLIIGGRGTGDHSKEYGKQISNMIEDYPNIHLLGEISEEHLIDLYSRCAGLICTARDEAFGLAPIEAMASGKPVVAINSGGYLETVPSECGRLVEPHIEELISAVIDISEKSDAYHNCCIENAKKFDSAIFKDSFLQLAKKVIHNIS</sequence>
<keyword evidence="4" id="KW-1185">Reference proteome</keyword>
<evidence type="ECO:0000313" key="3">
    <source>
        <dbReference type="EMBL" id="QVV89247.1"/>
    </source>
</evidence>
<proteinExistence type="predicted"/>
<dbReference type="AlphaFoldDB" id="A0A8E7EHQ4"/>
<dbReference type="InterPro" id="IPR001296">
    <property type="entry name" value="Glyco_trans_1"/>
</dbReference>
<protein>
    <submittedName>
        <fullName evidence="3">Glycosyltransferase</fullName>
        <ecNumber evidence="3">2.4.-.-</ecNumber>
    </submittedName>
</protein>
<reference evidence="3 4" key="1">
    <citation type="submission" date="2021-05" db="EMBL/GenBank/DDBJ databases">
        <title>A novel Methanospirillum isolate from a pyrite-forming mixed culture.</title>
        <authorList>
            <person name="Bunk B."/>
            <person name="Sproer C."/>
            <person name="Spring S."/>
            <person name="Pester M."/>
        </authorList>
    </citation>
    <scope>NUCLEOTIDE SEQUENCE [LARGE SCALE GENOMIC DNA]</scope>
    <source>
        <strain evidence="3 4">J.3.6.1-F.2.7.3</strain>
    </source>
</reference>
<dbReference type="PANTHER" id="PTHR46401:SF2">
    <property type="entry name" value="GLYCOSYLTRANSFERASE WBBK-RELATED"/>
    <property type="match status" value="1"/>
</dbReference>
<organism evidence="3 4">
    <name type="scientific">Methanospirillum purgamenti</name>
    <dbReference type="NCBI Taxonomy" id="2834276"/>
    <lineage>
        <taxon>Archaea</taxon>
        <taxon>Methanobacteriati</taxon>
        <taxon>Methanobacteriota</taxon>
        <taxon>Stenosarchaea group</taxon>
        <taxon>Methanomicrobia</taxon>
        <taxon>Methanomicrobiales</taxon>
        <taxon>Methanospirillaceae</taxon>
        <taxon>Methanospirillum</taxon>
    </lineage>
</organism>
<dbReference type="Gene3D" id="3.40.50.2000">
    <property type="entry name" value="Glycogen Phosphorylase B"/>
    <property type="match status" value="1"/>
</dbReference>
<dbReference type="EMBL" id="CP075546">
    <property type="protein sequence ID" value="QVV89247.1"/>
    <property type="molecule type" value="Genomic_DNA"/>
</dbReference>
<dbReference type="SUPFAM" id="SSF53756">
    <property type="entry name" value="UDP-Glycosyltransferase/glycogen phosphorylase"/>
    <property type="match status" value="1"/>
</dbReference>
<evidence type="ECO:0000259" key="2">
    <source>
        <dbReference type="Pfam" id="PF00534"/>
    </source>
</evidence>
<dbReference type="RefSeq" id="WP_214420047.1">
    <property type="nucleotide sequence ID" value="NZ_CP075546.1"/>
</dbReference>
<dbReference type="EC" id="2.4.-.-" evidence="3"/>
<evidence type="ECO:0000313" key="4">
    <source>
        <dbReference type="Proteomes" id="UP000680656"/>
    </source>
</evidence>
<dbReference type="Pfam" id="PF00534">
    <property type="entry name" value="Glycos_transf_1"/>
    <property type="match status" value="1"/>
</dbReference>
<dbReference type="KEGG" id="mrtj:KHC33_01535"/>
<dbReference type="PANTHER" id="PTHR46401">
    <property type="entry name" value="GLYCOSYLTRANSFERASE WBBK-RELATED"/>
    <property type="match status" value="1"/>
</dbReference>
<gene>
    <name evidence="3" type="ORF">KHC33_01535</name>
</gene>
<keyword evidence="1 3" id="KW-0808">Transferase</keyword>
<name>A0A8E7EHQ4_9EURY</name>
<dbReference type="GO" id="GO:0016757">
    <property type="term" value="F:glycosyltransferase activity"/>
    <property type="evidence" value="ECO:0007669"/>
    <property type="project" value="UniProtKB-KW"/>
</dbReference>